<proteinExistence type="predicted"/>
<sequence length="54" mass="6180">MSSLPGLFVELKNRRVRLWESEKAKGTITRIKLLFTLNKSAEGDFQFAFTVSSM</sequence>
<reference evidence="1" key="1">
    <citation type="submission" date="2014-11" db="EMBL/GenBank/DDBJ databases">
        <authorList>
            <person name="Amaro Gonzalez C."/>
        </authorList>
    </citation>
    <scope>NUCLEOTIDE SEQUENCE</scope>
</reference>
<dbReference type="EMBL" id="GBXM01020580">
    <property type="protein sequence ID" value="JAH87997.1"/>
    <property type="molecule type" value="Transcribed_RNA"/>
</dbReference>
<dbReference type="AlphaFoldDB" id="A0A0E9WCC8"/>
<name>A0A0E9WCC8_ANGAN</name>
<evidence type="ECO:0000313" key="1">
    <source>
        <dbReference type="EMBL" id="JAH87997.1"/>
    </source>
</evidence>
<reference evidence="1" key="2">
    <citation type="journal article" date="2015" name="Fish Shellfish Immunol.">
        <title>Early steps in the European eel (Anguilla anguilla)-Vibrio vulnificus interaction in the gills: Role of the RtxA13 toxin.</title>
        <authorList>
            <person name="Callol A."/>
            <person name="Pajuelo D."/>
            <person name="Ebbesson L."/>
            <person name="Teles M."/>
            <person name="MacKenzie S."/>
            <person name="Amaro C."/>
        </authorList>
    </citation>
    <scope>NUCLEOTIDE SEQUENCE</scope>
</reference>
<accession>A0A0E9WCC8</accession>
<organism evidence="1">
    <name type="scientific">Anguilla anguilla</name>
    <name type="common">European freshwater eel</name>
    <name type="synonym">Muraena anguilla</name>
    <dbReference type="NCBI Taxonomy" id="7936"/>
    <lineage>
        <taxon>Eukaryota</taxon>
        <taxon>Metazoa</taxon>
        <taxon>Chordata</taxon>
        <taxon>Craniata</taxon>
        <taxon>Vertebrata</taxon>
        <taxon>Euteleostomi</taxon>
        <taxon>Actinopterygii</taxon>
        <taxon>Neopterygii</taxon>
        <taxon>Teleostei</taxon>
        <taxon>Anguilliformes</taxon>
        <taxon>Anguillidae</taxon>
        <taxon>Anguilla</taxon>
    </lineage>
</organism>
<protein>
    <submittedName>
        <fullName evidence="1">Uncharacterized protein</fullName>
    </submittedName>
</protein>